<dbReference type="OrthoDB" id="47602at2759"/>
<dbReference type="InterPro" id="IPR037359">
    <property type="entry name" value="NST/OST"/>
</dbReference>
<comment type="caution">
    <text evidence="7">The sequence shown here is derived from an EMBL/GenBank/DDBJ whole genome shotgun (WGS) entry which is preliminary data.</text>
</comment>
<keyword evidence="1" id="KW-0808">Transferase</keyword>
<proteinExistence type="predicted"/>
<accession>A0A9K3LTA1</accession>
<dbReference type="GO" id="GO:0008146">
    <property type="term" value="F:sulfotransferase activity"/>
    <property type="evidence" value="ECO:0007669"/>
    <property type="project" value="InterPro"/>
</dbReference>
<feature type="compositionally biased region" description="Basic and acidic residues" evidence="5">
    <location>
        <begin position="1"/>
        <end position="14"/>
    </location>
</feature>
<evidence type="ECO:0000259" key="6">
    <source>
        <dbReference type="Pfam" id="PF00685"/>
    </source>
</evidence>
<dbReference type="AlphaFoldDB" id="A0A9K3LTA1"/>
<organism evidence="7 8">
    <name type="scientific">Nitzschia inconspicua</name>
    <dbReference type="NCBI Taxonomy" id="303405"/>
    <lineage>
        <taxon>Eukaryota</taxon>
        <taxon>Sar</taxon>
        <taxon>Stramenopiles</taxon>
        <taxon>Ochrophyta</taxon>
        <taxon>Bacillariophyta</taxon>
        <taxon>Bacillariophyceae</taxon>
        <taxon>Bacillariophycidae</taxon>
        <taxon>Bacillariales</taxon>
        <taxon>Bacillariaceae</taxon>
        <taxon>Nitzschia</taxon>
    </lineage>
</organism>
<reference evidence="7" key="1">
    <citation type="journal article" date="2021" name="Sci. Rep.">
        <title>Diploid genomic architecture of Nitzschia inconspicua, an elite biomass production diatom.</title>
        <authorList>
            <person name="Oliver A."/>
            <person name="Podell S."/>
            <person name="Pinowska A."/>
            <person name="Traller J.C."/>
            <person name="Smith S.R."/>
            <person name="McClure R."/>
            <person name="Beliaev A."/>
            <person name="Bohutskyi P."/>
            <person name="Hill E.A."/>
            <person name="Rabines A."/>
            <person name="Zheng H."/>
            <person name="Allen L.Z."/>
            <person name="Kuo A."/>
            <person name="Grigoriev I.V."/>
            <person name="Allen A.E."/>
            <person name="Hazlebeck D."/>
            <person name="Allen E.E."/>
        </authorList>
    </citation>
    <scope>NUCLEOTIDE SEQUENCE</scope>
    <source>
        <strain evidence="7">Hildebrandi</strain>
    </source>
</reference>
<name>A0A9K3LTA1_9STRA</name>
<feature type="binding site" evidence="4">
    <location>
        <position position="228"/>
    </location>
    <ligand>
        <name>3'-phosphoadenylyl sulfate</name>
        <dbReference type="ChEBI" id="CHEBI:58339"/>
    </ligand>
</feature>
<dbReference type="Proteomes" id="UP000693970">
    <property type="component" value="Unassembled WGS sequence"/>
</dbReference>
<evidence type="ECO:0000313" key="7">
    <source>
        <dbReference type="EMBL" id="KAG7368123.1"/>
    </source>
</evidence>
<feature type="compositionally biased region" description="Basic and acidic residues" evidence="5">
    <location>
        <begin position="86"/>
        <end position="95"/>
    </location>
</feature>
<reference evidence="7" key="2">
    <citation type="submission" date="2021-04" db="EMBL/GenBank/DDBJ databases">
        <authorList>
            <person name="Podell S."/>
        </authorList>
    </citation>
    <scope>NUCLEOTIDE SEQUENCE</scope>
    <source>
        <strain evidence="7">Hildebrandi</strain>
    </source>
</reference>
<keyword evidence="8" id="KW-1185">Reference proteome</keyword>
<dbReference type="PANTHER" id="PTHR10605">
    <property type="entry name" value="HEPARAN SULFATE SULFOTRANSFERASE"/>
    <property type="match status" value="1"/>
</dbReference>
<gene>
    <name evidence="7" type="ORF">IV203_030866</name>
</gene>
<evidence type="ECO:0000256" key="5">
    <source>
        <dbReference type="SAM" id="MobiDB-lite"/>
    </source>
</evidence>
<feature type="region of interest" description="Disordered" evidence="5">
    <location>
        <begin position="71"/>
        <end position="95"/>
    </location>
</feature>
<evidence type="ECO:0000256" key="4">
    <source>
        <dbReference type="PIRSR" id="PIRSR637359-2"/>
    </source>
</evidence>
<feature type="domain" description="Sulfotransferase" evidence="6">
    <location>
        <begin position="103"/>
        <end position="355"/>
    </location>
</feature>
<sequence length="405" mass="46615">MLKQEEPENGKVSDTESDDDSSTAVFFSSSTAVKYPLTALNITSATRSYEQGFWQQTPPVPLSRWKANSNTTCIKENNSDHRHKTNDRSQPRDTELRHRVPFVMVLGAQKAGTTALVKYLSTHPHIQHLPIKELRYFDEYLDGNPDNILLQDNGGGIPADKVLQVYQEQVIGGIIPLEVLQLSSYLKVVDGTPNYLMMSDRVPQRVLCAAPWVKLIVLLRNPVDRAFSQYNMQYHRDVHNPTNRRGFSTFEEYIDMDIRVLNDVGVLNNATVLDEEYLSSQQLMASWSTYTKLGLNSPVGRGLYAIQLYHWLQQMKAYGKDSNTDLLVLQSERMNNDTKETFDEVLQFLELPNHTLPQFGKIHTTTYRTKRMEQSTRSRLEDIFRPFNRHLERLLGDDWRGVWDG</sequence>
<dbReference type="InterPro" id="IPR000863">
    <property type="entry name" value="Sulfotransferase_dom"/>
</dbReference>
<dbReference type="EMBL" id="JAGRRH010000006">
    <property type="protein sequence ID" value="KAG7368123.1"/>
    <property type="molecule type" value="Genomic_DNA"/>
</dbReference>
<evidence type="ECO:0000256" key="1">
    <source>
        <dbReference type="ARBA" id="ARBA00022679"/>
    </source>
</evidence>
<feature type="active site" description="For sulfotransferase activity" evidence="3">
    <location>
        <position position="110"/>
    </location>
</feature>
<keyword evidence="2" id="KW-0325">Glycoprotein</keyword>
<evidence type="ECO:0000256" key="2">
    <source>
        <dbReference type="ARBA" id="ARBA00023180"/>
    </source>
</evidence>
<dbReference type="PANTHER" id="PTHR10605:SF56">
    <property type="entry name" value="BIFUNCTIONAL HEPARAN SULFATE N-DEACETYLASE_N-SULFOTRANSFERASE"/>
    <property type="match status" value="1"/>
</dbReference>
<feature type="region of interest" description="Disordered" evidence="5">
    <location>
        <begin position="1"/>
        <end position="23"/>
    </location>
</feature>
<feature type="binding site" evidence="4">
    <location>
        <position position="220"/>
    </location>
    <ligand>
        <name>3'-phosphoadenylyl sulfate</name>
        <dbReference type="ChEBI" id="CHEBI:58339"/>
    </ligand>
</feature>
<dbReference type="Pfam" id="PF00685">
    <property type="entry name" value="Sulfotransfer_1"/>
    <property type="match status" value="1"/>
</dbReference>
<protein>
    <submittedName>
        <fullName evidence="7">Sulfotransferase</fullName>
    </submittedName>
</protein>
<evidence type="ECO:0000256" key="3">
    <source>
        <dbReference type="PIRSR" id="PIRSR637359-1"/>
    </source>
</evidence>
<evidence type="ECO:0000313" key="8">
    <source>
        <dbReference type="Proteomes" id="UP000693970"/>
    </source>
</evidence>